<comment type="similarity">
    <text evidence="2">Belongs to the SARAF family.</text>
</comment>
<evidence type="ECO:0000256" key="4">
    <source>
        <dbReference type="ARBA" id="ARBA00022448"/>
    </source>
</evidence>
<evidence type="ECO:0000256" key="8">
    <source>
        <dbReference type="ARBA" id="ARBA00022824"/>
    </source>
</evidence>
<evidence type="ECO:0000256" key="3">
    <source>
        <dbReference type="ARBA" id="ARBA00016584"/>
    </source>
</evidence>
<keyword evidence="10 15" id="KW-1133">Transmembrane helix</keyword>
<dbReference type="PANTHER" id="PTHR15929:SF0">
    <property type="entry name" value="STORE-OPERATED CALCIUM ENTRY-ASSOCIATED REGULATORY FACTOR"/>
    <property type="match status" value="1"/>
</dbReference>
<dbReference type="AlphaFoldDB" id="G0S618"/>
<feature type="compositionally biased region" description="Low complexity" evidence="14">
    <location>
        <begin position="296"/>
        <end position="305"/>
    </location>
</feature>
<reference evidence="17 18" key="1">
    <citation type="journal article" date="2011" name="Cell">
        <title>Insight into structure and assembly of the nuclear pore complex by utilizing the genome of a eukaryotic thermophile.</title>
        <authorList>
            <person name="Amlacher S."/>
            <person name="Sarges P."/>
            <person name="Flemming D."/>
            <person name="van Noort V."/>
            <person name="Kunze R."/>
            <person name="Devos D.P."/>
            <person name="Arumugam M."/>
            <person name="Bork P."/>
            <person name="Hurt E."/>
        </authorList>
    </citation>
    <scope>NUCLEOTIDE SEQUENCE [LARGE SCALE GENOMIC DNA]</scope>
    <source>
        <strain evidence="18">DSM 1495 / CBS 144.50 / IMI 039719</strain>
    </source>
</reference>
<keyword evidence="4" id="KW-0813">Transport</keyword>
<organism evidence="18">
    <name type="scientific">Chaetomium thermophilum (strain DSM 1495 / CBS 144.50 / IMI 039719)</name>
    <name type="common">Thermochaetoides thermophila</name>
    <dbReference type="NCBI Taxonomy" id="759272"/>
    <lineage>
        <taxon>Eukaryota</taxon>
        <taxon>Fungi</taxon>
        <taxon>Dikarya</taxon>
        <taxon>Ascomycota</taxon>
        <taxon>Pezizomycotina</taxon>
        <taxon>Sordariomycetes</taxon>
        <taxon>Sordariomycetidae</taxon>
        <taxon>Sordariales</taxon>
        <taxon>Chaetomiaceae</taxon>
        <taxon>Thermochaetoides</taxon>
    </lineage>
</organism>
<evidence type="ECO:0000256" key="15">
    <source>
        <dbReference type="SAM" id="Phobius"/>
    </source>
</evidence>
<dbReference type="GO" id="GO:0005789">
    <property type="term" value="C:endoplasmic reticulum membrane"/>
    <property type="evidence" value="ECO:0007669"/>
    <property type="project" value="UniProtKB-SubCell"/>
</dbReference>
<feature type="signal peptide" evidence="16">
    <location>
        <begin position="1"/>
        <end position="32"/>
    </location>
</feature>
<keyword evidence="11" id="KW-0406">Ion transport</keyword>
<sequence length="319" mass="34038">MRLTKIPSPPTSLPTLFLALLTALSFPSRAFAVRGRPKDAILLSEVQSLTLYANRLTTARRTKPIPQLKCVSPQSLCDIVVPHLKTMRCVNQGHSYTSEDIEWACTATLPTTVRLDRTEVICEGYESPDDPYVLRGSCGVEYTVQLTAEGERRYPGLVGIGRGNGDDWAGWLFAVVFVAVLVWIVYGACTQTGRNAGGTGGFNTNRRGGWGPGGGGGGNDAPWDDPPPPYPGTKPSSSTEQQGWRPGFWSGAAAGAAAGYMAGRNSRNREREYGYGTRWGEGSGWTSGSGWGGGRSSSSSSAGSTSRHETTGYGSTSRR</sequence>
<dbReference type="KEGG" id="cthr:CTHT_0025700"/>
<dbReference type="GeneID" id="18256608"/>
<dbReference type="STRING" id="759272.G0S618"/>
<evidence type="ECO:0000256" key="16">
    <source>
        <dbReference type="SAM" id="SignalP"/>
    </source>
</evidence>
<dbReference type="OMA" id="WILKGSC"/>
<dbReference type="Proteomes" id="UP000008066">
    <property type="component" value="Unassembled WGS sequence"/>
</dbReference>
<dbReference type="RefSeq" id="XP_006693030.1">
    <property type="nucleotide sequence ID" value="XM_006692967.1"/>
</dbReference>
<evidence type="ECO:0000256" key="5">
    <source>
        <dbReference type="ARBA" id="ARBA00022568"/>
    </source>
</evidence>
<evidence type="ECO:0000256" key="6">
    <source>
        <dbReference type="ARBA" id="ARBA00022692"/>
    </source>
</evidence>
<keyword evidence="9" id="KW-0106">Calcium</keyword>
<evidence type="ECO:0000256" key="13">
    <source>
        <dbReference type="ARBA" id="ARBA00031116"/>
    </source>
</evidence>
<dbReference type="PANTHER" id="PTHR15929">
    <property type="entry name" value="STORE-OPERATED CALCIUM ENTRY-ASSOCIATED REGULATORY FACTOR"/>
    <property type="match status" value="1"/>
</dbReference>
<keyword evidence="6 15" id="KW-0812">Transmembrane</keyword>
<dbReference type="eggNOG" id="ENOG502QT6Y">
    <property type="taxonomic scope" value="Eukaryota"/>
</dbReference>
<dbReference type="GO" id="GO:2001256">
    <property type="term" value="P:regulation of store-operated calcium entry"/>
    <property type="evidence" value="ECO:0007669"/>
    <property type="project" value="InterPro"/>
</dbReference>
<evidence type="ECO:0000256" key="2">
    <source>
        <dbReference type="ARBA" id="ARBA00006833"/>
    </source>
</evidence>
<feature type="region of interest" description="Disordered" evidence="14">
    <location>
        <begin position="196"/>
        <end position="248"/>
    </location>
</feature>
<dbReference type="Pfam" id="PF06682">
    <property type="entry name" value="SARAF"/>
    <property type="match status" value="1"/>
</dbReference>
<keyword evidence="7 16" id="KW-0732">Signal</keyword>
<evidence type="ECO:0000256" key="11">
    <source>
        <dbReference type="ARBA" id="ARBA00023065"/>
    </source>
</evidence>
<protein>
    <recommendedName>
        <fullName evidence="3">Store-operated calcium entry-associated regulatory factor</fullName>
    </recommendedName>
    <alternativeName>
        <fullName evidence="13">Transmembrane protein 66</fullName>
    </alternativeName>
</protein>
<evidence type="ECO:0000313" key="18">
    <source>
        <dbReference type="Proteomes" id="UP000008066"/>
    </source>
</evidence>
<keyword evidence="5" id="KW-0109">Calcium transport</keyword>
<evidence type="ECO:0000256" key="12">
    <source>
        <dbReference type="ARBA" id="ARBA00023136"/>
    </source>
</evidence>
<evidence type="ECO:0000256" key="14">
    <source>
        <dbReference type="SAM" id="MobiDB-lite"/>
    </source>
</evidence>
<comment type="subcellular location">
    <subcellularLocation>
        <location evidence="1">Endoplasmic reticulum membrane</location>
        <topology evidence="1">Single-pass type I membrane protein</topology>
    </subcellularLocation>
</comment>
<accession>G0S618</accession>
<keyword evidence="8" id="KW-0256">Endoplasmic reticulum</keyword>
<evidence type="ECO:0000256" key="9">
    <source>
        <dbReference type="ARBA" id="ARBA00022837"/>
    </source>
</evidence>
<keyword evidence="12 15" id="KW-0472">Membrane</keyword>
<evidence type="ECO:0000313" key="17">
    <source>
        <dbReference type="EMBL" id="EGS20734.1"/>
    </source>
</evidence>
<feature type="region of interest" description="Disordered" evidence="14">
    <location>
        <begin position="274"/>
        <end position="319"/>
    </location>
</feature>
<dbReference type="EMBL" id="GL988041">
    <property type="protein sequence ID" value="EGS20734.1"/>
    <property type="molecule type" value="Genomic_DNA"/>
</dbReference>
<dbReference type="HOGENOM" id="CLU_046802_1_0_1"/>
<evidence type="ECO:0000256" key="10">
    <source>
        <dbReference type="ARBA" id="ARBA00022989"/>
    </source>
</evidence>
<evidence type="ECO:0000256" key="1">
    <source>
        <dbReference type="ARBA" id="ARBA00004115"/>
    </source>
</evidence>
<feature type="compositionally biased region" description="Gly residues" evidence="14">
    <location>
        <begin position="277"/>
        <end position="295"/>
    </location>
</feature>
<evidence type="ECO:0000256" key="7">
    <source>
        <dbReference type="ARBA" id="ARBA00022729"/>
    </source>
</evidence>
<feature type="compositionally biased region" description="Gly residues" evidence="14">
    <location>
        <begin position="208"/>
        <end position="219"/>
    </location>
</feature>
<keyword evidence="18" id="KW-1185">Reference proteome</keyword>
<gene>
    <name evidence="17" type="ORF">CTHT_0025700</name>
</gene>
<dbReference type="GO" id="GO:0006816">
    <property type="term" value="P:calcium ion transport"/>
    <property type="evidence" value="ECO:0007669"/>
    <property type="project" value="UniProtKB-KW"/>
</dbReference>
<feature type="transmembrane region" description="Helical" evidence="15">
    <location>
        <begin position="168"/>
        <end position="186"/>
    </location>
</feature>
<name>G0S618_CHATD</name>
<feature type="chain" id="PRO_5003408867" description="Store-operated calcium entry-associated regulatory factor" evidence="16">
    <location>
        <begin position="33"/>
        <end position="319"/>
    </location>
</feature>
<proteinExistence type="inferred from homology"/>
<dbReference type="InterPro" id="IPR009567">
    <property type="entry name" value="SARAF"/>
</dbReference>
<dbReference type="OrthoDB" id="20303at2759"/>